<dbReference type="OrthoDB" id="9788773at2"/>
<dbReference type="EMBL" id="NIQC01000040">
    <property type="protein sequence ID" value="OWZ82812.1"/>
    <property type="molecule type" value="Genomic_DNA"/>
</dbReference>
<dbReference type="RefSeq" id="WP_089024481.1">
    <property type="nucleotide sequence ID" value="NZ_NIQC01000040.1"/>
</dbReference>
<dbReference type="AlphaFoldDB" id="A0A226BVM2"/>
<organism evidence="1 2">
    <name type="scientific">Natranaerobius trueperi</name>
    <dbReference type="NCBI Taxonomy" id="759412"/>
    <lineage>
        <taxon>Bacteria</taxon>
        <taxon>Bacillati</taxon>
        <taxon>Bacillota</taxon>
        <taxon>Clostridia</taxon>
        <taxon>Natranaerobiales</taxon>
        <taxon>Natranaerobiaceae</taxon>
        <taxon>Natranaerobius</taxon>
    </lineage>
</organism>
<proteinExistence type="predicted"/>
<protein>
    <submittedName>
        <fullName evidence="1">Uncharacterized protein</fullName>
    </submittedName>
</protein>
<keyword evidence="2" id="KW-1185">Reference proteome</keyword>
<gene>
    <name evidence="1" type="ORF">CDO51_12075</name>
</gene>
<reference evidence="1 2" key="1">
    <citation type="submission" date="2017-06" db="EMBL/GenBank/DDBJ databases">
        <title>Draft Genome Sequence of Natranaerobius trueperi halophilic, alkalithermophilic bacteria from soda lakes.</title>
        <authorList>
            <person name="Zhao B."/>
        </authorList>
    </citation>
    <scope>NUCLEOTIDE SEQUENCE [LARGE SCALE GENOMIC DNA]</scope>
    <source>
        <strain evidence="1 2">DSM 18760</strain>
    </source>
</reference>
<comment type="caution">
    <text evidence="1">The sequence shown here is derived from an EMBL/GenBank/DDBJ whole genome shotgun (WGS) entry which is preliminary data.</text>
</comment>
<accession>A0A226BVM2</accession>
<evidence type="ECO:0000313" key="2">
    <source>
        <dbReference type="Proteomes" id="UP000214588"/>
    </source>
</evidence>
<evidence type="ECO:0000313" key="1">
    <source>
        <dbReference type="EMBL" id="OWZ82812.1"/>
    </source>
</evidence>
<dbReference type="Proteomes" id="UP000214588">
    <property type="component" value="Unassembled WGS sequence"/>
</dbReference>
<name>A0A226BVM2_9FIRM</name>
<sequence length="72" mass="8305">MGRLQKNVTENKKENYFLVGKSVLPQALKKTIKVKELLQGSSNYNISQAVRDVGMSRSAYYKYKIIFSLFIK</sequence>